<dbReference type="EC" id="3.2.1.17" evidence="6"/>
<dbReference type="InterPro" id="IPR018077">
    <property type="entry name" value="Glyco_hydro_fam25_subgr"/>
</dbReference>
<dbReference type="GO" id="GO:0003796">
    <property type="term" value="F:lysozyme activity"/>
    <property type="evidence" value="ECO:0007669"/>
    <property type="project" value="UniProtKB-EC"/>
</dbReference>
<dbReference type="PROSITE" id="PS51904">
    <property type="entry name" value="GLYCOSYL_HYDROL_F25_2"/>
    <property type="match status" value="1"/>
</dbReference>
<dbReference type="Proteomes" id="UP000095621">
    <property type="component" value="Unassembled WGS sequence"/>
</dbReference>
<feature type="domain" description="LysM" evidence="5">
    <location>
        <begin position="292"/>
        <end position="336"/>
    </location>
</feature>
<protein>
    <submittedName>
        <fullName evidence="6">Autolytic lysozyme</fullName>
        <ecNumber evidence="6">3.2.1.17</ecNumber>
    </submittedName>
</protein>
<dbReference type="PANTHER" id="PTHR33734:SF22">
    <property type="entry name" value="MEMBRANE-BOUND LYTIC MUREIN TRANSGLYCOSYLASE D"/>
    <property type="match status" value="1"/>
</dbReference>
<dbReference type="SUPFAM" id="SSF51445">
    <property type="entry name" value="(Trans)glycosidases"/>
    <property type="match status" value="1"/>
</dbReference>
<organism evidence="6 7">
    <name type="scientific">Lachnospira eligens</name>
    <dbReference type="NCBI Taxonomy" id="39485"/>
    <lineage>
        <taxon>Bacteria</taxon>
        <taxon>Bacillati</taxon>
        <taxon>Bacillota</taxon>
        <taxon>Clostridia</taxon>
        <taxon>Lachnospirales</taxon>
        <taxon>Lachnospiraceae</taxon>
        <taxon>Lachnospira</taxon>
    </lineage>
</organism>
<feature type="region of interest" description="Disordered" evidence="4">
    <location>
        <begin position="206"/>
        <end position="235"/>
    </location>
</feature>
<dbReference type="PANTHER" id="PTHR33734">
    <property type="entry name" value="LYSM DOMAIN-CONTAINING GPI-ANCHORED PROTEIN 2"/>
    <property type="match status" value="1"/>
</dbReference>
<dbReference type="SMART" id="SM00257">
    <property type="entry name" value="LysM"/>
    <property type="match status" value="2"/>
</dbReference>
<name>A0A174YPM8_9FIRM</name>
<comment type="similarity">
    <text evidence="1">Belongs to the glycosyl hydrolase 25 family.</text>
</comment>
<dbReference type="Pfam" id="PF01476">
    <property type="entry name" value="LysM"/>
    <property type="match status" value="2"/>
</dbReference>
<sequence length="337" mass="37097">MEFYGIDVSHYQGNIDWNAVAKTGINFAFVKAGGSEDGIYTESMFEKNYAGAKASGLNVGAYYFPGSNFTSEEAGIADARRFLDIIAGKTFEMPVAIDLEGTKPEDKDGATIATIAFCKIMEAAGYYVMIYGGDIFSFNDRLNLGELDEFDKWVARYGSEPQYVKEYGIWQYSSTDYVDGITENTVDKDVAYKNYPEIIKNAGLNGFSSDAVDEPENETPDEPAIEEPEESSDEPVTYVIQSGDTLSEIAARYNTTVDELVELNGIDNPDLIYPGNEITVKAGSSRDDDCDVAYQVRPGDTLSEIAARYNTTVGRLVEVNGIDNPDLIYPDTILKIK</sequence>
<evidence type="ECO:0000256" key="1">
    <source>
        <dbReference type="ARBA" id="ARBA00010646"/>
    </source>
</evidence>
<dbReference type="Gene3D" id="3.20.20.80">
    <property type="entry name" value="Glycosidases"/>
    <property type="match status" value="1"/>
</dbReference>
<accession>A0A174YPM8</accession>
<dbReference type="AlphaFoldDB" id="A0A174YPM8"/>
<evidence type="ECO:0000313" key="7">
    <source>
        <dbReference type="Proteomes" id="UP000095621"/>
    </source>
</evidence>
<keyword evidence="3 6" id="KW-0326">Glycosidase</keyword>
<dbReference type="EMBL" id="CZBU01000003">
    <property type="protein sequence ID" value="CUQ77064.1"/>
    <property type="molecule type" value="Genomic_DNA"/>
</dbReference>
<feature type="compositionally biased region" description="Acidic residues" evidence="4">
    <location>
        <begin position="211"/>
        <end position="233"/>
    </location>
</feature>
<gene>
    <name evidence="6" type="primary">lyc_1</name>
    <name evidence="6" type="ORF">ERS852490_01374</name>
</gene>
<dbReference type="SUPFAM" id="SSF54106">
    <property type="entry name" value="LysM domain"/>
    <property type="match status" value="2"/>
</dbReference>
<evidence type="ECO:0000313" key="6">
    <source>
        <dbReference type="EMBL" id="CUQ77064.1"/>
    </source>
</evidence>
<evidence type="ECO:0000256" key="3">
    <source>
        <dbReference type="ARBA" id="ARBA00023295"/>
    </source>
</evidence>
<dbReference type="InterPro" id="IPR036779">
    <property type="entry name" value="LysM_dom_sf"/>
</dbReference>
<dbReference type="InterPro" id="IPR017853">
    <property type="entry name" value="GH"/>
</dbReference>
<dbReference type="GO" id="GO:0016998">
    <property type="term" value="P:cell wall macromolecule catabolic process"/>
    <property type="evidence" value="ECO:0007669"/>
    <property type="project" value="InterPro"/>
</dbReference>
<dbReference type="Gene3D" id="3.10.350.10">
    <property type="entry name" value="LysM domain"/>
    <property type="match status" value="2"/>
</dbReference>
<dbReference type="GO" id="GO:0009253">
    <property type="term" value="P:peptidoglycan catabolic process"/>
    <property type="evidence" value="ECO:0007669"/>
    <property type="project" value="InterPro"/>
</dbReference>
<reference evidence="6 7" key="1">
    <citation type="submission" date="2015-09" db="EMBL/GenBank/DDBJ databases">
        <authorList>
            <consortium name="Pathogen Informatics"/>
        </authorList>
    </citation>
    <scope>NUCLEOTIDE SEQUENCE [LARGE SCALE GENOMIC DNA]</scope>
    <source>
        <strain evidence="6 7">2789STDY5834875</strain>
    </source>
</reference>
<feature type="domain" description="LysM" evidence="5">
    <location>
        <begin position="236"/>
        <end position="280"/>
    </location>
</feature>
<dbReference type="InterPro" id="IPR002053">
    <property type="entry name" value="Glyco_hydro_25"/>
</dbReference>
<dbReference type="SMART" id="SM00641">
    <property type="entry name" value="Glyco_25"/>
    <property type="match status" value="1"/>
</dbReference>
<dbReference type="RefSeq" id="WP_055215506.1">
    <property type="nucleotide sequence ID" value="NZ_CZBU01000003.1"/>
</dbReference>
<dbReference type="PROSITE" id="PS51782">
    <property type="entry name" value="LYSM"/>
    <property type="match status" value="2"/>
</dbReference>
<dbReference type="InterPro" id="IPR018392">
    <property type="entry name" value="LysM"/>
</dbReference>
<proteinExistence type="inferred from homology"/>
<evidence type="ECO:0000259" key="5">
    <source>
        <dbReference type="PROSITE" id="PS51782"/>
    </source>
</evidence>
<evidence type="ECO:0000256" key="2">
    <source>
        <dbReference type="ARBA" id="ARBA00022801"/>
    </source>
</evidence>
<keyword evidence="2 6" id="KW-0378">Hydrolase</keyword>
<dbReference type="CDD" id="cd00118">
    <property type="entry name" value="LysM"/>
    <property type="match status" value="2"/>
</dbReference>
<evidence type="ECO:0000256" key="4">
    <source>
        <dbReference type="SAM" id="MobiDB-lite"/>
    </source>
</evidence>
<dbReference type="Pfam" id="PF01183">
    <property type="entry name" value="Glyco_hydro_25"/>
    <property type="match status" value="1"/>
</dbReference>